<dbReference type="AlphaFoldDB" id="A0A1I5Y3F8"/>
<evidence type="ECO:0000313" key="2">
    <source>
        <dbReference type="EMBL" id="SFQ38726.1"/>
    </source>
</evidence>
<dbReference type="Proteomes" id="UP000199029">
    <property type="component" value="Unassembled WGS sequence"/>
</dbReference>
<dbReference type="EMBL" id="FOXS01000002">
    <property type="protein sequence ID" value="SFQ38726.1"/>
    <property type="molecule type" value="Genomic_DNA"/>
</dbReference>
<name>A0A1I5Y3F8_HYMAR</name>
<organism evidence="2 3">
    <name type="scientific">Hymenobacter arizonensis</name>
    <name type="common">Siccationidurans arizonensis</name>
    <dbReference type="NCBI Taxonomy" id="1227077"/>
    <lineage>
        <taxon>Bacteria</taxon>
        <taxon>Pseudomonadati</taxon>
        <taxon>Bacteroidota</taxon>
        <taxon>Cytophagia</taxon>
        <taxon>Cytophagales</taxon>
        <taxon>Hymenobacteraceae</taxon>
        <taxon>Hymenobacter</taxon>
    </lineage>
</organism>
<dbReference type="STRING" id="1227077.SAMN04515668_2200"/>
<accession>A0A1I5Y3F8</accession>
<gene>
    <name evidence="2" type="ORF">SAMN04515668_2200</name>
</gene>
<protein>
    <submittedName>
        <fullName evidence="2">Uncharacterized protein</fullName>
    </submittedName>
</protein>
<sequence length="139" mass="14982">MRFFSTLSLVLLSLSVLSCSENTEPEPKPEPIICFPFEPKCYSGVVVGDACPDGVLIDVDDAFPIGKPAGEHKNVIAAVNFADLASLNQVGKRVYFTYRNDPNQQRAVRACIAITLPLPVPHFVLSNISATNCAGTSSR</sequence>
<proteinExistence type="predicted"/>
<dbReference type="OrthoDB" id="886935at2"/>
<feature type="chain" id="PRO_5011436456" evidence="1">
    <location>
        <begin position="21"/>
        <end position="139"/>
    </location>
</feature>
<feature type="signal peptide" evidence="1">
    <location>
        <begin position="1"/>
        <end position="20"/>
    </location>
</feature>
<dbReference type="PROSITE" id="PS51257">
    <property type="entry name" value="PROKAR_LIPOPROTEIN"/>
    <property type="match status" value="1"/>
</dbReference>
<evidence type="ECO:0000256" key="1">
    <source>
        <dbReference type="SAM" id="SignalP"/>
    </source>
</evidence>
<keyword evidence="3" id="KW-1185">Reference proteome</keyword>
<keyword evidence="1" id="KW-0732">Signal</keyword>
<evidence type="ECO:0000313" key="3">
    <source>
        <dbReference type="Proteomes" id="UP000199029"/>
    </source>
</evidence>
<dbReference type="RefSeq" id="WP_092672369.1">
    <property type="nucleotide sequence ID" value="NZ_FOXS01000002.1"/>
</dbReference>
<reference evidence="3" key="1">
    <citation type="submission" date="2016-10" db="EMBL/GenBank/DDBJ databases">
        <authorList>
            <person name="Varghese N."/>
            <person name="Submissions S."/>
        </authorList>
    </citation>
    <scope>NUCLEOTIDE SEQUENCE [LARGE SCALE GENOMIC DNA]</scope>
    <source>
        <strain evidence="3">OR362-8,ATCC BAA-1266,JCM 13504</strain>
    </source>
</reference>